<keyword evidence="2" id="KW-1185">Reference proteome</keyword>
<reference evidence="1 2" key="1">
    <citation type="submission" date="2024-01" db="EMBL/GenBank/DDBJ databases">
        <title>Genome assemblies of Stephania.</title>
        <authorList>
            <person name="Yang L."/>
        </authorList>
    </citation>
    <scope>NUCLEOTIDE SEQUENCE [LARGE SCALE GENOMIC DNA]</scope>
    <source>
        <strain evidence="1">JXDWG</strain>
        <tissue evidence="1">Leaf</tissue>
    </source>
</reference>
<proteinExistence type="predicted"/>
<accession>A0AAP0NUW2</accession>
<dbReference type="EMBL" id="JBBNAG010000007">
    <property type="protein sequence ID" value="KAK9119978.1"/>
    <property type="molecule type" value="Genomic_DNA"/>
</dbReference>
<organism evidence="1 2">
    <name type="scientific">Stephania cephalantha</name>
    <dbReference type="NCBI Taxonomy" id="152367"/>
    <lineage>
        <taxon>Eukaryota</taxon>
        <taxon>Viridiplantae</taxon>
        <taxon>Streptophyta</taxon>
        <taxon>Embryophyta</taxon>
        <taxon>Tracheophyta</taxon>
        <taxon>Spermatophyta</taxon>
        <taxon>Magnoliopsida</taxon>
        <taxon>Ranunculales</taxon>
        <taxon>Menispermaceae</taxon>
        <taxon>Menispermoideae</taxon>
        <taxon>Cissampelideae</taxon>
        <taxon>Stephania</taxon>
    </lineage>
</organism>
<name>A0AAP0NUW2_9MAGN</name>
<dbReference type="Proteomes" id="UP001419268">
    <property type="component" value="Unassembled WGS sequence"/>
</dbReference>
<comment type="caution">
    <text evidence="1">The sequence shown here is derived from an EMBL/GenBank/DDBJ whole genome shotgun (WGS) entry which is preliminary data.</text>
</comment>
<evidence type="ECO:0000313" key="1">
    <source>
        <dbReference type="EMBL" id="KAK9119978.1"/>
    </source>
</evidence>
<dbReference type="AlphaFoldDB" id="A0AAP0NUW2"/>
<sequence>MFLGELEEVLEVSNSTCRVPACMVPLFSTDCSMYEQFTLSGLHAHALTDTRDTTFAFTHSYYVLMLLRSIALPLTNLSLPDPATIV</sequence>
<protein>
    <submittedName>
        <fullName evidence="1">Uncharacterized protein</fullName>
    </submittedName>
</protein>
<gene>
    <name evidence="1" type="ORF">Scep_018071</name>
</gene>
<evidence type="ECO:0000313" key="2">
    <source>
        <dbReference type="Proteomes" id="UP001419268"/>
    </source>
</evidence>